<dbReference type="NCBIfam" id="NF001659">
    <property type="entry name" value="PRK00430.1"/>
    <property type="match status" value="1"/>
</dbReference>
<feature type="domain" description="DNA binding HTH" evidence="4">
    <location>
        <begin position="45"/>
        <end position="83"/>
    </location>
</feature>
<evidence type="ECO:0000313" key="5">
    <source>
        <dbReference type="EMBL" id="PTQ90785.1"/>
    </source>
</evidence>
<dbReference type="GO" id="GO:0043565">
    <property type="term" value="F:sequence-specific DNA binding"/>
    <property type="evidence" value="ECO:0007669"/>
    <property type="project" value="InterPro"/>
</dbReference>
<dbReference type="PANTHER" id="PTHR47918">
    <property type="entry name" value="DNA-BINDING PROTEIN FIS"/>
    <property type="match status" value="1"/>
</dbReference>
<accession>A0A2T5J2P2</accession>
<evidence type="ECO:0000256" key="3">
    <source>
        <dbReference type="ARBA" id="ARBA00029540"/>
    </source>
</evidence>
<dbReference type="InterPro" id="IPR002197">
    <property type="entry name" value="HTH_Fis"/>
</dbReference>
<dbReference type="InterPro" id="IPR009057">
    <property type="entry name" value="Homeodomain-like_sf"/>
</dbReference>
<dbReference type="RefSeq" id="WP_107864626.1">
    <property type="nucleotide sequence ID" value="NZ_QAON01000002.1"/>
</dbReference>
<comment type="similarity">
    <text evidence="1">Belongs to the transcriptional regulatory Fis family.</text>
</comment>
<dbReference type="Pfam" id="PF02954">
    <property type="entry name" value="HTH_8"/>
    <property type="match status" value="1"/>
</dbReference>
<proteinExistence type="inferred from homology"/>
<evidence type="ECO:0000313" key="6">
    <source>
        <dbReference type="Proteomes" id="UP000244223"/>
    </source>
</evidence>
<reference evidence="5 6" key="1">
    <citation type="submission" date="2018-04" db="EMBL/GenBank/DDBJ databases">
        <title>Genomic Encyclopedia of Archaeal and Bacterial Type Strains, Phase II (KMG-II): from individual species to whole genera.</title>
        <authorList>
            <person name="Goeker M."/>
        </authorList>
    </citation>
    <scope>NUCLEOTIDE SEQUENCE [LARGE SCALE GENOMIC DNA]</scope>
    <source>
        <strain evidence="5 6">DSM 5822</strain>
    </source>
</reference>
<dbReference type="EMBL" id="QAON01000002">
    <property type="protein sequence ID" value="PTQ90785.1"/>
    <property type="molecule type" value="Genomic_DNA"/>
</dbReference>
<dbReference type="OrthoDB" id="9771372at2"/>
<dbReference type="Proteomes" id="UP000244223">
    <property type="component" value="Unassembled WGS sequence"/>
</dbReference>
<keyword evidence="6" id="KW-1185">Reference proteome</keyword>
<dbReference type="AlphaFoldDB" id="A0A2T5J2P2"/>
<dbReference type="PIRSF" id="PIRSF002097">
    <property type="entry name" value="DNA-binding_Fis"/>
    <property type="match status" value="1"/>
</dbReference>
<evidence type="ECO:0000259" key="4">
    <source>
        <dbReference type="Pfam" id="PF02954"/>
    </source>
</evidence>
<dbReference type="GO" id="GO:0006355">
    <property type="term" value="P:regulation of DNA-templated transcription"/>
    <property type="evidence" value="ECO:0007669"/>
    <property type="project" value="InterPro"/>
</dbReference>
<dbReference type="InterPro" id="IPR005412">
    <property type="entry name" value="Fis_DNA-bd"/>
</dbReference>
<organism evidence="5 6">
    <name type="scientific">Agitococcus lubricus</name>
    <dbReference type="NCBI Taxonomy" id="1077255"/>
    <lineage>
        <taxon>Bacteria</taxon>
        <taxon>Pseudomonadati</taxon>
        <taxon>Pseudomonadota</taxon>
        <taxon>Gammaproteobacteria</taxon>
        <taxon>Moraxellales</taxon>
        <taxon>Moraxellaceae</taxon>
        <taxon>Agitococcus</taxon>
    </lineage>
</organism>
<evidence type="ECO:0000256" key="1">
    <source>
        <dbReference type="ARBA" id="ARBA00008559"/>
    </source>
</evidence>
<keyword evidence="2 5" id="KW-0238">DNA-binding</keyword>
<protein>
    <recommendedName>
        <fullName evidence="3">Putative Fis-like DNA-binding protein</fullName>
    </recommendedName>
</protein>
<dbReference type="PANTHER" id="PTHR47918:SF1">
    <property type="entry name" value="DNA-BINDING PROTEIN FIS"/>
    <property type="match status" value="1"/>
</dbReference>
<dbReference type="Gene3D" id="1.10.10.60">
    <property type="entry name" value="Homeodomain-like"/>
    <property type="match status" value="1"/>
</dbReference>
<dbReference type="PRINTS" id="PR01591">
    <property type="entry name" value="DNABINDNGFIS"/>
</dbReference>
<name>A0A2T5J2P2_9GAMM</name>
<dbReference type="InterPro" id="IPR050207">
    <property type="entry name" value="Trans_regulatory_Fis"/>
</dbReference>
<dbReference type="SUPFAM" id="SSF46689">
    <property type="entry name" value="Homeodomain-like"/>
    <property type="match status" value="1"/>
</dbReference>
<gene>
    <name evidence="5" type="ORF">C8N29_102185</name>
</gene>
<evidence type="ECO:0000256" key="2">
    <source>
        <dbReference type="ARBA" id="ARBA00023125"/>
    </source>
</evidence>
<sequence length="90" mass="10160">MNSPKSSIPVPQSDAALRVHVERAMRHYFAQLHGEKPCDVYELVLAEVEKPLLSVVLEFTRGNQTKAAQLLGLNRGTLRKKMKTHGFIFD</sequence>
<dbReference type="PRINTS" id="PR01590">
    <property type="entry name" value="HTHFIS"/>
</dbReference>
<comment type="caution">
    <text evidence="5">The sequence shown here is derived from an EMBL/GenBank/DDBJ whole genome shotgun (WGS) entry which is preliminary data.</text>
</comment>